<dbReference type="Proteomes" id="UP000652761">
    <property type="component" value="Unassembled WGS sequence"/>
</dbReference>
<comment type="caution">
    <text evidence="2">The sequence shown here is derived from an EMBL/GenBank/DDBJ whole genome shotgun (WGS) entry which is preliminary data.</text>
</comment>
<gene>
    <name evidence="2" type="ORF">Taro_049327</name>
</gene>
<accession>A0A843XAL7</accession>
<sequence>MTTTAQSTPPDTRPATAEKSHLGKGRDELHNRSSVGTTNLLLSLRLEHAWRPEYSLNKRTGTGVRGNSINLSHGTSPQVPSTGRTTSVGLY</sequence>
<evidence type="ECO:0000313" key="2">
    <source>
        <dbReference type="EMBL" id="MQM16371.1"/>
    </source>
</evidence>
<reference evidence="2" key="1">
    <citation type="submission" date="2017-07" db="EMBL/GenBank/DDBJ databases">
        <title>Taro Niue Genome Assembly and Annotation.</title>
        <authorList>
            <person name="Atibalentja N."/>
            <person name="Keating K."/>
            <person name="Fields C.J."/>
        </authorList>
    </citation>
    <scope>NUCLEOTIDE SEQUENCE</scope>
    <source>
        <strain evidence="2">Niue_2</strain>
        <tissue evidence="2">Leaf</tissue>
    </source>
</reference>
<feature type="compositionally biased region" description="Basic and acidic residues" evidence="1">
    <location>
        <begin position="16"/>
        <end position="31"/>
    </location>
</feature>
<protein>
    <submittedName>
        <fullName evidence="2">Uncharacterized protein</fullName>
    </submittedName>
</protein>
<proteinExistence type="predicted"/>
<dbReference type="AlphaFoldDB" id="A0A843XAL7"/>
<feature type="compositionally biased region" description="Polar residues" evidence="1">
    <location>
        <begin position="1"/>
        <end position="10"/>
    </location>
</feature>
<evidence type="ECO:0000313" key="3">
    <source>
        <dbReference type="Proteomes" id="UP000652761"/>
    </source>
</evidence>
<keyword evidence="3" id="KW-1185">Reference proteome</keyword>
<feature type="region of interest" description="Disordered" evidence="1">
    <location>
        <begin position="1"/>
        <end position="37"/>
    </location>
</feature>
<dbReference type="EMBL" id="NMUH01006973">
    <property type="protein sequence ID" value="MQM16371.1"/>
    <property type="molecule type" value="Genomic_DNA"/>
</dbReference>
<organism evidence="2 3">
    <name type="scientific">Colocasia esculenta</name>
    <name type="common">Wild taro</name>
    <name type="synonym">Arum esculentum</name>
    <dbReference type="NCBI Taxonomy" id="4460"/>
    <lineage>
        <taxon>Eukaryota</taxon>
        <taxon>Viridiplantae</taxon>
        <taxon>Streptophyta</taxon>
        <taxon>Embryophyta</taxon>
        <taxon>Tracheophyta</taxon>
        <taxon>Spermatophyta</taxon>
        <taxon>Magnoliopsida</taxon>
        <taxon>Liliopsida</taxon>
        <taxon>Araceae</taxon>
        <taxon>Aroideae</taxon>
        <taxon>Colocasieae</taxon>
        <taxon>Colocasia</taxon>
    </lineage>
</organism>
<feature type="compositionally biased region" description="Polar residues" evidence="1">
    <location>
        <begin position="57"/>
        <end position="91"/>
    </location>
</feature>
<feature type="region of interest" description="Disordered" evidence="1">
    <location>
        <begin position="55"/>
        <end position="91"/>
    </location>
</feature>
<evidence type="ECO:0000256" key="1">
    <source>
        <dbReference type="SAM" id="MobiDB-lite"/>
    </source>
</evidence>
<name>A0A843XAL7_COLES</name>